<feature type="region of interest" description="Disordered" evidence="1">
    <location>
        <begin position="1"/>
        <end position="34"/>
    </location>
</feature>
<feature type="compositionally biased region" description="Basic and acidic residues" evidence="1">
    <location>
        <begin position="14"/>
        <end position="34"/>
    </location>
</feature>
<reference evidence="2" key="2">
    <citation type="submission" date="2020-09" db="EMBL/GenBank/DDBJ databases">
        <authorList>
            <person name="Sun Q."/>
            <person name="Kim S."/>
        </authorList>
    </citation>
    <scope>NUCLEOTIDE SEQUENCE</scope>
    <source>
        <strain evidence="2">KCTC 32513</strain>
    </source>
</reference>
<organism evidence="2 3">
    <name type="scientific">Algimonas arctica</name>
    <dbReference type="NCBI Taxonomy" id="1479486"/>
    <lineage>
        <taxon>Bacteria</taxon>
        <taxon>Pseudomonadati</taxon>
        <taxon>Pseudomonadota</taxon>
        <taxon>Alphaproteobacteria</taxon>
        <taxon>Maricaulales</taxon>
        <taxon>Robiginitomaculaceae</taxon>
        <taxon>Algimonas</taxon>
    </lineage>
</organism>
<evidence type="ECO:0000256" key="1">
    <source>
        <dbReference type="SAM" id="MobiDB-lite"/>
    </source>
</evidence>
<dbReference type="EMBL" id="BMZH01000009">
    <property type="protein sequence ID" value="GHA99108.1"/>
    <property type="molecule type" value="Genomic_DNA"/>
</dbReference>
<protein>
    <submittedName>
        <fullName evidence="2">Uncharacterized protein</fullName>
    </submittedName>
</protein>
<evidence type="ECO:0000313" key="2">
    <source>
        <dbReference type="EMBL" id="GHA99108.1"/>
    </source>
</evidence>
<sequence>MASKNPQNTSQVKNDGDGLKSQSKEKMTPDEQSARFIETARELECDESGKKFKTALKLASKIKPKN</sequence>
<reference evidence="2" key="1">
    <citation type="journal article" date="2014" name="Int. J. Syst. Evol. Microbiol.">
        <title>Complete genome sequence of Corynebacterium casei LMG S-19264T (=DSM 44701T), isolated from a smear-ripened cheese.</title>
        <authorList>
            <consortium name="US DOE Joint Genome Institute (JGI-PGF)"/>
            <person name="Walter F."/>
            <person name="Albersmeier A."/>
            <person name="Kalinowski J."/>
            <person name="Ruckert C."/>
        </authorList>
    </citation>
    <scope>NUCLEOTIDE SEQUENCE</scope>
    <source>
        <strain evidence="2">KCTC 32513</strain>
    </source>
</reference>
<evidence type="ECO:0000313" key="3">
    <source>
        <dbReference type="Proteomes" id="UP000634004"/>
    </source>
</evidence>
<dbReference type="RefSeq" id="WP_189498495.1">
    <property type="nucleotide sequence ID" value="NZ_BMZH01000009.1"/>
</dbReference>
<gene>
    <name evidence="2" type="ORF">GCM10009069_22610</name>
</gene>
<proteinExistence type="predicted"/>
<name>A0A8J3G303_9PROT</name>
<comment type="caution">
    <text evidence="2">The sequence shown here is derived from an EMBL/GenBank/DDBJ whole genome shotgun (WGS) entry which is preliminary data.</text>
</comment>
<dbReference type="AlphaFoldDB" id="A0A8J3G303"/>
<feature type="compositionally biased region" description="Polar residues" evidence="1">
    <location>
        <begin position="1"/>
        <end position="13"/>
    </location>
</feature>
<dbReference type="Proteomes" id="UP000634004">
    <property type="component" value="Unassembled WGS sequence"/>
</dbReference>
<accession>A0A8J3G303</accession>
<keyword evidence="3" id="KW-1185">Reference proteome</keyword>